<dbReference type="Proteomes" id="UP000749740">
    <property type="component" value="Unassembled WGS sequence"/>
</dbReference>
<dbReference type="PRINTS" id="PR00035">
    <property type="entry name" value="HTHGNTR"/>
</dbReference>
<protein>
    <submittedName>
        <fullName evidence="5">FadR family transcriptional regulator</fullName>
    </submittedName>
</protein>
<dbReference type="GO" id="GO:0003677">
    <property type="term" value="F:DNA binding"/>
    <property type="evidence" value="ECO:0007669"/>
    <property type="project" value="UniProtKB-KW"/>
</dbReference>
<name>A0A9Q3MH72_9HYPH</name>
<feature type="domain" description="HTH gntR-type" evidence="4">
    <location>
        <begin position="15"/>
        <end position="83"/>
    </location>
</feature>
<dbReference type="SUPFAM" id="SSF46785">
    <property type="entry name" value="Winged helix' DNA-binding domain"/>
    <property type="match status" value="1"/>
</dbReference>
<dbReference type="AlphaFoldDB" id="A0A9Q3MH72"/>
<proteinExistence type="predicted"/>
<keyword evidence="2" id="KW-0238">DNA-binding</keyword>
<accession>A0A9Q3MH72</accession>
<gene>
    <name evidence="5" type="ORF">HJB63_30440</name>
</gene>
<dbReference type="SUPFAM" id="SSF48008">
    <property type="entry name" value="GntR ligand-binding domain-like"/>
    <property type="match status" value="1"/>
</dbReference>
<dbReference type="InterPro" id="IPR036390">
    <property type="entry name" value="WH_DNA-bd_sf"/>
</dbReference>
<dbReference type="Gene3D" id="1.20.120.530">
    <property type="entry name" value="GntR ligand-binding domain-like"/>
    <property type="match status" value="1"/>
</dbReference>
<dbReference type="RefSeq" id="WP_207243733.1">
    <property type="nucleotide sequence ID" value="NZ_CP071454.1"/>
</dbReference>
<sequence>MAADTAVDLRIERKPKLSEGVVSAIRAQVLSGGYAPGEKLPTETRMGELFGVSRTVVREAIATLAADGLVEARQGAGVFVKNHPTITFGAISLDVGNKISHALNVIEVRMGLEIESAGLAALRRNAAQEAQIQEAFFEFDRLLARGEATGKSDFAFHREIAAATNNSYYVEVLDALGMRAIPCDIASPWGTDSTLSRDYQEGLQREHLAILKAISAGDPEAARAAMRAHLTASQERYRTLLSGQQARWLSGAPKRKNKIT</sequence>
<evidence type="ECO:0000313" key="6">
    <source>
        <dbReference type="Proteomes" id="UP000749740"/>
    </source>
</evidence>
<dbReference type="PANTHER" id="PTHR43537:SF44">
    <property type="entry name" value="GNTR FAMILY REGULATORY PROTEIN"/>
    <property type="match status" value="1"/>
</dbReference>
<dbReference type="EMBL" id="JABDYC010000017">
    <property type="protein sequence ID" value="MBX5026837.1"/>
    <property type="molecule type" value="Genomic_DNA"/>
</dbReference>
<dbReference type="InterPro" id="IPR008920">
    <property type="entry name" value="TF_FadR/GntR_C"/>
</dbReference>
<dbReference type="Pfam" id="PF07729">
    <property type="entry name" value="FCD"/>
    <property type="match status" value="1"/>
</dbReference>
<evidence type="ECO:0000313" key="5">
    <source>
        <dbReference type="EMBL" id="MBX5026837.1"/>
    </source>
</evidence>
<evidence type="ECO:0000256" key="3">
    <source>
        <dbReference type="ARBA" id="ARBA00023163"/>
    </source>
</evidence>
<keyword evidence="1" id="KW-0805">Transcription regulation</keyword>
<dbReference type="InterPro" id="IPR036388">
    <property type="entry name" value="WH-like_DNA-bd_sf"/>
</dbReference>
<dbReference type="Pfam" id="PF00392">
    <property type="entry name" value="GntR"/>
    <property type="match status" value="1"/>
</dbReference>
<comment type="caution">
    <text evidence="5">The sequence shown here is derived from an EMBL/GenBank/DDBJ whole genome shotgun (WGS) entry which is preliminary data.</text>
</comment>
<dbReference type="SMART" id="SM00345">
    <property type="entry name" value="HTH_GNTR"/>
    <property type="match status" value="1"/>
</dbReference>
<evidence type="ECO:0000259" key="4">
    <source>
        <dbReference type="PROSITE" id="PS50949"/>
    </source>
</evidence>
<reference evidence="5" key="1">
    <citation type="submission" date="2020-04" db="EMBL/GenBank/DDBJ databases">
        <title>Global-level population genomics: horizontal gene transfer, symbiosis and evolution in Rhizobia.</title>
        <authorList>
            <person name="Gai Y."/>
        </authorList>
    </citation>
    <scope>NUCLEOTIDE SEQUENCE</scope>
    <source>
        <strain evidence="5">BLR57</strain>
    </source>
</reference>
<dbReference type="GO" id="GO:0003700">
    <property type="term" value="F:DNA-binding transcription factor activity"/>
    <property type="evidence" value="ECO:0007669"/>
    <property type="project" value="InterPro"/>
</dbReference>
<dbReference type="PROSITE" id="PS50949">
    <property type="entry name" value="HTH_GNTR"/>
    <property type="match status" value="1"/>
</dbReference>
<dbReference type="SMART" id="SM00895">
    <property type="entry name" value="FCD"/>
    <property type="match status" value="1"/>
</dbReference>
<dbReference type="Gene3D" id="1.10.10.10">
    <property type="entry name" value="Winged helix-like DNA-binding domain superfamily/Winged helix DNA-binding domain"/>
    <property type="match status" value="1"/>
</dbReference>
<organism evidence="5 6">
    <name type="scientific">Rhizobium lentis</name>
    <dbReference type="NCBI Taxonomy" id="1138194"/>
    <lineage>
        <taxon>Bacteria</taxon>
        <taxon>Pseudomonadati</taxon>
        <taxon>Pseudomonadota</taxon>
        <taxon>Alphaproteobacteria</taxon>
        <taxon>Hyphomicrobiales</taxon>
        <taxon>Rhizobiaceae</taxon>
        <taxon>Rhizobium/Agrobacterium group</taxon>
        <taxon>Rhizobium</taxon>
    </lineage>
</organism>
<dbReference type="PANTHER" id="PTHR43537">
    <property type="entry name" value="TRANSCRIPTIONAL REGULATOR, GNTR FAMILY"/>
    <property type="match status" value="1"/>
</dbReference>
<dbReference type="CDD" id="cd07377">
    <property type="entry name" value="WHTH_GntR"/>
    <property type="match status" value="1"/>
</dbReference>
<dbReference type="InterPro" id="IPR000524">
    <property type="entry name" value="Tscrpt_reg_HTH_GntR"/>
</dbReference>
<keyword evidence="3" id="KW-0804">Transcription</keyword>
<evidence type="ECO:0000256" key="2">
    <source>
        <dbReference type="ARBA" id="ARBA00023125"/>
    </source>
</evidence>
<dbReference type="GeneID" id="66139390"/>
<evidence type="ECO:0000256" key="1">
    <source>
        <dbReference type="ARBA" id="ARBA00023015"/>
    </source>
</evidence>
<dbReference type="InterPro" id="IPR011711">
    <property type="entry name" value="GntR_C"/>
</dbReference>